<evidence type="ECO:0000256" key="1">
    <source>
        <dbReference type="ARBA" id="ARBA00022729"/>
    </source>
</evidence>
<evidence type="ECO:0000256" key="2">
    <source>
        <dbReference type="ARBA" id="ARBA00023157"/>
    </source>
</evidence>
<dbReference type="AlphaFoldDB" id="A0A2J8XR30"/>
<keyword evidence="3" id="KW-0393">Immunoglobulin domain</keyword>
<dbReference type="InterPro" id="IPR050412">
    <property type="entry name" value="Ig-like_Receptors_ImmuneReg"/>
</dbReference>
<dbReference type="PANTHER" id="PTHR11738:SF129">
    <property type="entry name" value="LEUKOCYTE-ASSOCIATED IMMUNOGLOBULIN-LIKE RECEPTOR 1"/>
    <property type="match status" value="1"/>
</dbReference>
<dbReference type="EMBL" id="NDHI03003344">
    <property type="protein sequence ID" value="PNJ84473.1"/>
    <property type="molecule type" value="Genomic_DNA"/>
</dbReference>
<sequence>MEREMVLCLAQTIHTQEGALPRPSISAEPGTTIPPGSRVTFVCRGPAGVQTFRLERESRSKYNDTNDVSQASSSESEARFRIDSVSEDSAGCY</sequence>
<dbReference type="FunFam" id="2.60.40.10:FF:000049">
    <property type="entry name" value="Leukocyte immunoglobulin-like receptor subfamily B member 1"/>
    <property type="match status" value="1"/>
</dbReference>
<feature type="compositionally biased region" description="Basic and acidic residues" evidence="4">
    <location>
        <begin position="54"/>
        <end position="64"/>
    </location>
</feature>
<name>A0A2J8XR30_PONAB</name>
<keyword evidence="2" id="KW-1015">Disulfide bond</keyword>
<dbReference type="GO" id="GO:0005886">
    <property type="term" value="C:plasma membrane"/>
    <property type="evidence" value="ECO:0007669"/>
    <property type="project" value="TreeGrafter"/>
</dbReference>
<feature type="region of interest" description="Disordered" evidence="4">
    <location>
        <begin position="19"/>
        <end position="39"/>
    </location>
</feature>
<dbReference type="Gene3D" id="2.60.40.10">
    <property type="entry name" value="Immunoglobulins"/>
    <property type="match status" value="1"/>
</dbReference>
<evidence type="ECO:0000256" key="4">
    <source>
        <dbReference type="SAM" id="MobiDB-lite"/>
    </source>
</evidence>
<dbReference type="InterPro" id="IPR036179">
    <property type="entry name" value="Ig-like_dom_sf"/>
</dbReference>
<gene>
    <name evidence="5" type="ORF">CR201_G0053804</name>
</gene>
<feature type="compositionally biased region" description="Polar residues" evidence="4">
    <location>
        <begin position="65"/>
        <end position="75"/>
    </location>
</feature>
<organism evidence="5">
    <name type="scientific">Pongo abelii</name>
    <name type="common">Sumatran orangutan</name>
    <name type="synonym">Pongo pygmaeus abelii</name>
    <dbReference type="NCBI Taxonomy" id="9601"/>
    <lineage>
        <taxon>Eukaryota</taxon>
        <taxon>Metazoa</taxon>
        <taxon>Chordata</taxon>
        <taxon>Craniata</taxon>
        <taxon>Vertebrata</taxon>
        <taxon>Euteleostomi</taxon>
        <taxon>Mammalia</taxon>
        <taxon>Eutheria</taxon>
        <taxon>Euarchontoglires</taxon>
        <taxon>Primates</taxon>
        <taxon>Haplorrhini</taxon>
        <taxon>Catarrhini</taxon>
        <taxon>Hominidae</taxon>
        <taxon>Pongo</taxon>
    </lineage>
</organism>
<evidence type="ECO:0000256" key="3">
    <source>
        <dbReference type="ARBA" id="ARBA00023319"/>
    </source>
</evidence>
<dbReference type="PANTHER" id="PTHR11738">
    <property type="entry name" value="MHC CLASS I NK CELL RECEPTOR"/>
    <property type="match status" value="1"/>
</dbReference>
<protein>
    <submittedName>
        <fullName evidence="5">LAIR1 isoform 2</fullName>
    </submittedName>
</protein>
<feature type="non-terminal residue" evidence="5">
    <location>
        <position position="93"/>
    </location>
</feature>
<proteinExistence type="predicted"/>
<accession>A0A2J8XR30</accession>
<feature type="region of interest" description="Disordered" evidence="4">
    <location>
        <begin position="54"/>
        <end position="93"/>
    </location>
</feature>
<dbReference type="InterPro" id="IPR013783">
    <property type="entry name" value="Ig-like_fold"/>
</dbReference>
<reference evidence="5" key="1">
    <citation type="submission" date="2017-12" db="EMBL/GenBank/DDBJ databases">
        <title>High-resolution comparative analysis of great ape genomes.</title>
        <authorList>
            <person name="Pollen A."/>
            <person name="Hastie A."/>
            <person name="Hormozdiari F."/>
            <person name="Dougherty M."/>
            <person name="Liu R."/>
            <person name="Chaisson M."/>
            <person name="Hoppe E."/>
            <person name="Hill C."/>
            <person name="Pang A."/>
            <person name="Hillier L."/>
            <person name="Baker C."/>
            <person name="Armstrong J."/>
            <person name="Shendure J."/>
            <person name="Paten B."/>
            <person name="Wilson R."/>
            <person name="Chao H."/>
            <person name="Schneider V."/>
            <person name="Ventura M."/>
            <person name="Kronenberg Z."/>
            <person name="Murali S."/>
            <person name="Gordon D."/>
            <person name="Cantsilieris S."/>
            <person name="Munson K."/>
            <person name="Nelson B."/>
            <person name="Raja A."/>
            <person name="Underwood J."/>
            <person name="Diekhans M."/>
            <person name="Fiddes I."/>
            <person name="Haussler D."/>
            <person name="Eichler E."/>
        </authorList>
    </citation>
    <scope>NUCLEOTIDE SEQUENCE [LARGE SCALE GENOMIC DNA]</scope>
    <source>
        <strain evidence="5">Susie</strain>
    </source>
</reference>
<dbReference type="GO" id="GO:0002764">
    <property type="term" value="P:immune response-regulating signaling pathway"/>
    <property type="evidence" value="ECO:0007669"/>
    <property type="project" value="TreeGrafter"/>
</dbReference>
<evidence type="ECO:0000313" key="5">
    <source>
        <dbReference type="EMBL" id="PNJ84473.1"/>
    </source>
</evidence>
<comment type="caution">
    <text evidence="5">The sequence shown here is derived from an EMBL/GenBank/DDBJ whole genome shotgun (WGS) entry which is preliminary data.</text>
</comment>
<dbReference type="SUPFAM" id="SSF48726">
    <property type="entry name" value="Immunoglobulin"/>
    <property type="match status" value="1"/>
</dbReference>
<keyword evidence="1" id="KW-0732">Signal</keyword>